<feature type="non-terminal residue" evidence="1">
    <location>
        <position position="69"/>
    </location>
</feature>
<name>A0AAV5SRC3_9BILA</name>
<dbReference type="EMBL" id="BTSX01000002">
    <property type="protein sequence ID" value="GMS85760.1"/>
    <property type="molecule type" value="Genomic_DNA"/>
</dbReference>
<dbReference type="PANTHER" id="PTHR46671:SF7">
    <property type="entry name" value="CORE-2_I-BRANCHING ENZYME"/>
    <property type="match status" value="1"/>
</dbReference>
<keyword evidence="3" id="KW-1185">Reference proteome</keyword>
<feature type="non-terminal residue" evidence="1">
    <location>
        <position position="1"/>
    </location>
</feature>
<dbReference type="AlphaFoldDB" id="A0AAV5SRC3"/>
<dbReference type="Proteomes" id="UP001432027">
    <property type="component" value="Unassembled WGS sequence"/>
</dbReference>
<evidence type="ECO:0000313" key="3">
    <source>
        <dbReference type="Proteomes" id="UP001432027"/>
    </source>
</evidence>
<organism evidence="1 3">
    <name type="scientific">Pristionchus entomophagus</name>
    <dbReference type="NCBI Taxonomy" id="358040"/>
    <lineage>
        <taxon>Eukaryota</taxon>
        <taxon>Metazoa</taxon>
        <taxon>Ecdysozoa</taxon>
        <taxon>Nematoda</taxon>
        <taxon>Chromadorea</taxon>
        <taxon>Rhabditida</taxon>
        <taxon>Rhabditina</taxon>
        <taxon>Diplogasteromorpha</taxon>
        <taxon>Diplogasteroidea</taxon>
        <taxon>Neodiplogasteridae</taxon>
        <taxon>Pristionchus</taxon>
    </lineage>
</organism>
<protein>
    <submittedName>
        <fullName evidence="1">Uncharacterized protein</fullName>
    </submittedName>
</protein>
<comment type="caution">
    <text evidence="1">The sequence shown here is derived from an EMBL/GenBank/DDBJ whole genome shotgun (WGS) entry which is preliminary data.</text>
</comment>
<proteinExistence type="predicted"/>
<dbReference type="EMBL" id="BTSX01000002">
    <property type="protein sequence ID" value="GMS85756.1"/>
    <property type="molecule type" value="Genomic_DNA"/>
</dbReference>
<sequence length="69" mass="8064">YAKDVARRTLVPTPRDQLDMSCEGIRKRVFSRRNSPTGFPIAFAKVVYKDYEFIEEQLAVSYSEEHTFC</sequence>
<dbReference type="PANTHER" id="PTHR46671">
    <property type="entry name" value="PROTEIN CBG11221"/>
    <property type="match status" value="1"/>
</dbReference>
<evidence type="ECO:0000313" key="2">
    <source>
        <dbReference type="EMBL" id="GMS85760.1"/>
    </source>
</evidence>
<accession>A0AAV5SRC3</accession>
<gene>
    <name evidence="1" type="ORF">PENTCL1PPCAC_7931</name>
    <name evidence="2" type="ORF">PENTCL1PPCAC_7935</name>
</gene>
<evidence type="ECO:0000313" key="1">
    <source>
        <dbReference type="EMBL" id="GMS85756.1"/>
    </source>
</evidence>
<reference evidence="1" key="1">
    <citation type="submission" date="2023-10" db="EMBL/GenBank/DDBJ databases">
        <title>Genome assembly of Pristionchus species.</title>
        <authorList>
            <person name="Yoshida K."/>
            <person name="Sommer R.J."/>
        </authorList>
    </citation>
    <scope>NUCLEOTIDE SEQUENCE</scope>
    <source>
        <strain evidence="1">RS0144</strain>
    </source>
</reference>